<dbReference type="STRING" id="1236220.SAMN04488112_11969"/>
<organism evidence="3 4">
    <name type="scientific">Melghirimyces thermohalophilus</name>
    <dbReference type="NCBI Taxonomy" id="1236220"/>
    <lineage>
        <taxon>Bacteria</taxon>
        <taxon>Bacillati</taxon>
        <taxon>Bacillota</taxon>
        <taxon>Bacilli</taxon>
        <taxon>Bacillales</taxon>
        <taxon>Thermoactinomycetaceae</taxon>
        <taxon>Melghirimyces</taxon>
    </lineage>
</organism>
<keyword evidence="2" id="KW-1133">Transmembrane helix</keyword>
<proteinExistence type="predicted"/>
<keyword evidence="2" id="KW-0472">Membrane</keyword>
<feature type="region of interest" description="Disordered" evidence="1">
    <location>
        <begin position="71"/>
        <end position="90"/>
    </location>
</feature>
<name>A0A1G6Q3G5_9BACL</name>
<keyword evidence="4" id="KW-1185">Reference proteome</keyword>
<feature type="transmembrane region" description="Helical" evidence="2">
    <location>
        <begin position="6"/>
        <end position="28"/>
    </location>
</feature>
<evidence type="ECO:0000313" key="4">
    <source>
        <dbReference type="Proteomes" id="UP000199387"/>
    </source>
</evidence>
<dbReference type="EMBL" id="FMZA01000019">
    <property type="protein sequence ID" value="SDC86883.1"/>
    <property type="molecule type" value="Genomic_DNA"/>
</dbReference>
<reference evidence="3 4" key="1">
    <citation type="submission" date="2016-10" db="EMBL/GenBank/DDBJ databases">
        <authorList>
            <person name="de Groot N.N."/>
        </authorList>
    </citation>
    <scope>NUCLEOTIDE SEQUENCE [LARGE SCALE GENOMIC DNA]</scope>
    <source>
        <strain evidence="3 4">DSM 45514</strain>
    </source>
</reference>
<evidence type="ECO:0000313" key="3">
    <source>
        <dbReference type="EMBL" id="SDC86883.1"/>
    </source>
</evidence>
<dbReference type="AlphaFoldDB" id="A0A1G6Q3G5"/>
<protein>
    <submittedName>
        <fullName evidence="3">Uncharacterized protein</fullName>
    </submittedName>
</protein>
<evidence type="ECO:0000256" key="1">
    <source>
        <dbReference type="SAM" id="MobiDB-lite"/>
    </source>
</evidence>
<sequence>MEVVGFIIVIPLGVLMLFGLWKVLIWLYNILKITCLLLYCVIRYGPRKGWKKWNRMGSKADVDAPDHIPYTAGSGDKGNAGDLDIDINFD</sequence>
<dbReference type="OrthoDB" id="9941138at2"/>
<dbReference type="Proteomes" id="UP000199387">
    <property type="component" value="Unassembled WGS sequence"/>
</dbReference>
<gene>
    <name evidence="3" type="ORF">SAMN04488112_11969</name>
</gene>
<keyword evidence="2" id="KW-0812">Transmembrane</keyword>
<accession>A0A1G6Q3G5</accession>
<evidence type="ECO:0000256" key="2">
    <source>
        <dbReference type="SAM" id="Phobius"/>
    </source>
</evidence>
<dbReference type="RefSeq" id="WP_091572150.1">
    <property type="nucleotide sequence ID" value="NZ_FMZA01000019.1"/>
</dbReference>